<sequence>MLRREAILSVLNDLGPITSSSKNGCFSRKMESCVSPYNPDVFLTFILDASSSRLHVLKQGVFNEQDEPTRFSLILTPEPVLRISSILLSPTGRFMALVTGVSVHVCDVSSMSTNRKGSTAQPIYCAFDSADIHNPEKARIEVIKVRWHPRHTDVLVILTSNSLLFFIQCTKLPDVPLISSKLRLELNIREFHSSMDHAYSDIENSDERSGGEMESAISSLRRLDLESALGMECIDFDFGSPCLQSANKLSSIEDSTKDCCIYLLCETGDVLQVSGCMSGGGRPRIRISVLQILPPSMDNYGDNFCSILCLSALNSRRPINRLGLLELPPDVLVIADRSGHVYQGVVLHSVGQGKKRVDSVTLCLVDVIDLHLLPSLCDDGEHAERGTDDRLSTQVAGSEEGSVQSLSDLGEYSEPPLSVEPARLLSGQLSVESEECLSVADTNQGIYRYRGYYVVHHAGIHLITLPWLTNLVGFCADHLGSPFASGKDGAHKKVRSWHSLVQHLVCARLPVVKNNHSTFSGEEFQIVGLLESWQATPFCKRLSSEYSMDSNLLIVRAQPKSLKGKVLDRSALVQSIAVSPLMASNSTEQRLSRSKLTPSEVNRRGAEISALSDEMAESPTKRRSEFALRVQHLLGDDAMRMPVISALSTQTELTQMQLIDFVLKAIEALRFGPLCRLIKVRNFVEQYSARLSDHLSVQYNDASNLASLRQTLQKRAEALSDRHAVILERQQMLDKRLAVLSSRLAGLADGLTKAEVAMRDEVTHIQGRLRKGLKDWFASIRTRRIALVKRLDSLSNRSRLDTLNTTFSSVTDFAADSLSQKNWAELSVRLQKQTVEIKELISLVKLLNSQPLCSA</sequence>
<evidence type="ECO:0000256" key="3">
    <source>
        <dbReference type="ARBA" id="ARBA00022816"/>
    </source>
</evidence>
<dbReference type="Pfam" id="PF10168">
    <property type="entry name" value="Nup88"/>
    <property type="match status" value="1"/>
</dbReference>
<keyword evidence="5" id="KW-0811">Translocation</keyword>
<evidence type="ECO:0000256" key="5">
    <source>
        <dbReference type="ARBA" id="ARBA00023010"/>
    </source>
</evidence>
<keyword evidence="2" id="KW-0813">Transport</keyword>
<dbReference type="GO" id="GO:0000055">
    <property type="term" value="P:ribosomal large subunit export from nucleus"/>
    <property type="evidence" value="ECO:0007669"/>
    <property type="project" value="InterPro"/>
</dbReference>
<organism evidence="9 10">
    <name type="scientific">Calicophoron daubneyi</name>
    <name type="common">Rumen fluke</name>
    <name type="synonym">Paramphistomum daubneyi</name>
    <dbReference type="NCBI Taxonomy" id="300641"/>
    <lineage>
        <taxon>Eukaryota</taxon>
        <taxon>Metazoa</taxon>
        <taxon>Spiralia</taxon>
        <taxon>Lophotrochozoa</taxon>
        <taxon>Platyhelminthes</taxon>
        <taxon>Trematoda</taxon>
        <taxon>Digenea</taxon>
        <taxon>Plagiorchiida</taxon>
        <taxon>Pronocephalata</taxon>
        <taxon>Paramphistomoidea</taxon>
        <taxon>Paramphistomidae</taxon>
        <taxon>Calicophoron</taxon>
    </lineage>
</organism>
<evidence type="ECO:0000256" key="4">
    <source>
        <dbReference type="ARBA" id="ARBA00022927"/>
    </source>
</evidence>
<gene>
    <name evidence="9" type="ORF">CDAUBV1_LOCUS11245</name>
</gene>
<evidence type="ECO:0000313" key="10">
    <source>
        <dbReference type="Proteomes" id="UP001497525"/>
    </source>
</evidence>
<evidence type="ECO:0000256" key="8">
    <source>
        <dbReference type="SAM" id="MobiDB-lite"/>
    </source>
</evidence>
<reference evidence="9" key="1">
    <citation type="submission" date="2024-06" db="EMBL/GenBank/DDBJ databases">
        <authorList>
            <person name="Liu X."/>
            <person name="Lenzi L."/>
            <person name="Haldenby T S."/>
            <person name="Uol C."/>
        </authorList>
    </citation>
    <scope>NUCLEOTIDE SEQUENCE</scope>
</reference>
<keyword evidence="6" id="KW-0906">Nuclear pore complex</keyword>
<dbReference type="PANTHER" id="PTHR13257:SF0">
    <property type="entry name" value="NUCLEAR PORE COMPLEX PROTEIN NUP88"/>
    <property type="match status" value="1"/>
</dbReference>
<dbReference type="GO" id="GO:0006406">
    <property type="term" value="P:mRNA export from nucleus"/>
    <property type="evidence" value="ECO:0007669"/>
    <property type="project" value="TreeGrafter"/>
</dbReference>
<dbReference type="EMBL" id="CAXLJL010000367">
    <property type="protein sequence ID" value="CAL5136960.1"/>
    <property type="molecule type" value="Genomic_DNA"/>
</dbReference>
<keyword evidence="7" id="KW-0539">Nucleus</keyword>
<dbReference type="AlphaFoldDB" id="A0AAV2TJT2"/>
<evidence type="ECO:0000256" key="7">
    <source>
        <dbReference type="ARBA" id="ARBA00023242"/>
    </source>
</evidence>
<feature type="compositionally biased region" description="Polar residues" evidence="8">
    <location>
        <begin position="392"/>
        <end position="407"/>
    </location>
</feature>
<evidence type="ECO:0008006" key="11">
    <source>
        <dbReference type="Google" id="ProtNLM"/>
    </source>
</evidence>
<feature type="region of interest" description="Disordered" evidence="8">
    <location>
        <begin position="383"/>
        <end position="413"/>
    </location>
</feature>
<comment type="subcellular location">
    <subcellularLocation>
        <location evidence="1">Nucleus</location>
        <location evidence="1">Nuclear pore complex</location>
    </subcellularLocation>
</comment>
<name>A0AAV2TJT2_CALDB</name>
<keyword evidence="3" id="KW-0509">mRNA transport</keyword>
<dbReference type="GO" id="GO:0000056">
    <property type="term" value="P:ribosomal small subunit export from nucleus"/>
    <property type="evidence" value="ECO:0007669"/>
    <property type="project" value="InterPro"/>
</dbReference>
<accession>A0AAV2TJT2</accession>
<protein>
    <recommendedName>
        <fullName evidence="11">Nuclear pore complex protein Nup88</fullName>
    </recommendedName>
</protein>
<dbReference type="GO" id="GO:0006606">
    <property type="term" value="P:protein import into nucleus"/>
    <property type="evidence" value="ECO:0007669"/>
    <property type="project" value="TreeGrafter"/>
</dbReference>
<dbReference type="InterPro" id="IPR037700">
    <property type="entry name" value="NUP88/NUP82"/>
</dbReference>
<dbReference type="GO" id="GO:0017056">
    <property type="term" value="F:structural constituent of nuclear pore"/>
    <property type="evidence" value="ECO:0007669"/>
    <property type="project" value="InterPro"/>
</dbReference>
<dbReference type="GO" id="GO:0005643">
    <property type="term" value="C:nuclear pore"/>
    <property type="evidence" value="ECO:0007669"/>
    <property type="project" value="UniProtKB-SubCell"/>
</dbReference>
<keyword evidence="4" id="KW-0653">Protein transport</keyword>
<dbReference type="InterPro" id="IPR019321">
    <property type="entry name" value="Nucleoporin_Nup88"/>
</dbReference>
<evidence type="ECO:0000256" key="2">
    <source>
        <dbReference type="ARBA" id="ARBA00022448"/>
    </source>
</evidence>
<dbReference type="PANTHER" id="PTHR13257">
    <property type="entry name" value="NUCLEOPORIN NUP84-RELATED"/>
    <property type="match status" value="1"/>
</dbReference>
<evidence type="ECO:0000256" key="1">
    <source>
        <dbReference type="ARBA" id="ARBA00004567"/>
    </source>
</evidence>
<comment type="caution">
    <text evidence="9">The sequence shown here is derived from an EMBL/GenBank/DDBJ whole genome shotgun (WGS) entry which is preliminary data.</text>
</comment>
<evidence type="ECO:0000256" key="6">
    <source>
        <dbReference type="ARBA" id="ARBA00023132"/>
    </source>
</evidence>
<evidence type="ECO:0000313" key="9">
    <source>
        <dbReference type="EMBL" id="CAL5136960.1"/>
    </source>
</evidence>
<proteinExistence type="predicted"/>
<dbReference type="Proteomes" id="UP001497525">
    <property type="component" value="Unassembled WGS sequence"/>
</dbReference>